<feature type="transmembrane region" description="Helical" evidence="5">
    <location>
        <begin position="332"/>
        <end position="351"/>
    </location>
</feature>
<evidence type="ECO:0000256" key="2">
    <source>
        <dbReference type="ARBA" id="ARBA00022692"/>
    </source>
</evidence>
<evidence type="ECO:0000313" key="7">
    <source>
        <dbReference type="EMBL" id="OUM87213.1"/>
    </source>
</evidence>
<feature type="transmembrane region" description="Helical" evidence="5">
    <location>
        <begin position="294"/>
        <end position="311"/>
    </location>
</feature>
<evidence type="ECO:0000256" key="3">
    <source>
        <dbReference type="ARBA" id="ARBA00022989"/>
    </source>
</evidence>
<protein>
    <recommendedName>
        <fullName evidence="6">ABC-2 type transporter transmembrane domain-containing protein</fullName>
    </recommendedName>
</protein>
<dbReference type="EMBL" id="LZRT01000079">
    <property type="protein sequence ID" value="OUM87213.1"/>
    <property type="molecule type" value="Genomic_DNA"/>
</dbReference>
<dbReference type="Pfam" id="PF12698">
    <property type="entry name" value="ABC2_membrane_3"/>
    <property type="match status" value="1"/>
</dbReference>
<organism evidence="7 8">
    <name type="scientific">Bacillus thermozeamaize</name>
    <dbReference type="NCBI Taxonomy" id="230954"/>
    <lineage>
        <taxon>Bacteria</taxon>
        <taxon>Bacillati</taxon>
        <taxon>Bacillota</taxon>
        <taxon>Bacilli</taxon>
        <taxon>Bacillales</taxon>
        <taxon>Bacillaceae</taxon>
        <taxon>Bacillus</taxon>
    </lineage>
</organism>
<feature type="transmembrane region" description="Helical" evidence="5">
    <location>
        <begin position="20"/>
        <end position="38"/>
    </location>
</feature>
<feature type="transmembrane region" description="Helical" evidence="5">
    <location>
        <begin position="386"/>
        <end position="405"/>
    </location>
</feature>
<dbReference type="Proteomes" id="UP000196475">
    <property type="component" value="Unassembled WGS sequence"/>
</dbReference>
<dbReference type="GO" id="GO:0140359">
    <property type="term" value="F:ABC-type transporter activity"/>
    <property type="evidence" value="ECO:0007669"/>
    <property type="project" value="InterPro"/>
</dbReference>
<evidence type="ECO:0000256" key="1">
    <source>
        <dbReference type="ARBA" id="ARBA00004141"/>
    </source>
</evidence>
<sequence>MRGFRLVFAHTVMQQVRSKAFIIINAAMVLIMTAAFYLPGLIHALSEPPVVGVYDPTDRVWPLLQEEWRGLAAPEYRLERVEAPAGSQARHEAEEQIAEGRWKAFLHVHAEGPVGSGLPGYTYLAEHLSHQELMAALERDLHKVQQRLAAKRIGLSEEERNRLFAEVPLSVKRLEKASGVADDGSKETESAVPFGMDGAVSLVMGLNVLLYIMIVMHGNVLAYMVAREKDSRVMEILVSSIPPLQQFWGKVLGASVLGLLQILFFLSVAWLNLLIAGRAGFEPPSFLRLPEVPWTLWLLAFVFLLLGYLLYNTMYAALASLVTRAEELNQMLSPLITILTLVYISVFIAIAFPESKLVVILSYIPFFAPMLMLLRYGLESAAWWEVGLSILILILTFLGIARFSARLYQGGVMLYGKRRKLREAIRAARD</sequence>
<keyword evidence="3 5" id="KW-1133">Transmembrane helix</keyword>
<keyword evidence="2 5" id="KW-0812">Transmembrane</keyword>
<dbReference type="AlphaFoldDB" id="A0A1Y3PIN6"/>
<gene>
    <name evidence="7" type="ORF">BAA01_09090</name>
</gene>
<feature type="domain" description="ABC-2 type transporter transmembrane" evidence="6">
    <location>
        <begin position="19"/>
        <end position="398"/>
    </location>
</feature>
<evidence type="ECO:0000259" key="6">
    <source>
        <dbReference type="Pfam" id="PF12698"/>
    </source>
</evidence>
<accession>A0A1Y3PIN6</accession>
<evidence type="ECO:0000256" key="4">
    <source>
        <dbReference type="ARBA" id="ARBA00023136"/>
    </source>
</evidence>
<evidence type="ECO:0000256" key="5">
    <source>
        <dbReference type="SAM" id="Phobius"/>
    </source>
</evidence>
<proteinExistence type="predicted"/>
<feature type="transmembrane region" description="Helical" evidence="5">
    <location>
        <begin position="357"/>
        <end position="374"/>
    </location>
</feature>
<dbReference type="GO" id="GO:0016020">
    <property type="term" value="C:membrane"/>
    <property type="evidence" value="ECO:0007669"/>
    <property type="project" value="UniProtKB-SubCell"/>
</dbReference>
<keyword evidence="4 5" id="KW-0472">Membrane</keyword>
<reference evidence="8" key="1">
    <citation type="submission" date="2016-06" db="EMBL/GenBank/DDBJ databases">
        <authorList>
            <person name="Nascimento L."/>
            <person name="Pereira R.V."/>
            <person name="Martins L.F."/>
            <person name="Quaggio R.B."/>
            <person name="Silva A.M."/>
            <person name="Setubal J.C."/>
        </authorList>
    </citation>
    <scope>NUCLEOTIDE SEQUENCE [LARGE SCALE GENOMIC DNA]</scope>
</reference>
<name>A0A1Y3PIN6_9BACI</name>
<feature type="transmembrane region" description="Helical" evidence="5">
    <location>
        <begin position="247"/>
        <end position="274"/>
    </location>
</feature>
<comment type="caution">
    <text evidence="7">The sequence shown here is derived from an EMBL/GenBank/DDBJ whole genome shotgun (WGS) entry which is preliminary data.</text>
</comment>
<evidence type="ECO:0000313" key="8">
    <source>
        <dbReference type="Proteomes" id="UP000196475"/>
    </source>
</evidence>
<dbReference type="InterPro" id="IPR013525">
    <property type="entry name" value="ABC2_TM"/>
</dbReference>
<comment type="subcellular location">
    <subcellularLocation>
        <location evidence="1">Membrane</location>
        <topology evidence="1">Multi-pass membrane protein</topology>
    </subcellularLocation>
</comment>
<feature type="transmembrane region" description="Helical" evidence="5">
    <location>
        <begin position="202"/>
        <end position="226"/>
    </location>
</feature>